<evidence type="ECO:0000313" key="4">
    <source>
        <dbReference type="EMBL" id="KAF2141157.1"/>
    </source>
</evidence>
<dbReference type="EMBL" id="ML995488">
    <property type="protein sequence ID" value="KAF2141157.1"/>
    <property type="molecule type" value="Genomic_DNA"/>
</dbReference>
<name>A0A6A6BE05_9PEZI</name>
<dbReference type="InterPro" id="IPR002110">
    <property type="entry name" value="Ankyrin_rpt"/>
</dbReference>
<feature type="repeat" description="ANK" evidence="3">
    <location>
        <begin position="85"/>
        <end position="118"/>
    </location>
</feature>
<gene>
    <name evidence="4" type="ORF">K452DRAFT_210545</name>
</gene>
<dbReference type="OrthoDB" id="341259at2759"/>
<evidence type="ECO:0000256" key="1">
    <source>
        <dbReference type="ARBA" id="ARBA00022737"/>
    </source>
</evidence>
<dbReference type="Gene3D" id="1.25.40.20">
    <property type="entry name" value="Ankyrin repeat-containing domain"/>
    <property type="match status" value="1"/>
</dbReference>
<feature type="repeat" description="ANK" evidence="3">
    <location>
        <begin position="154"/>
        <end position="186"/>
    </location>
</feature>
<protein>
    <submittedName>
        <fullName evidence="4">Uncharacterized protein</fullName>
    </submittedName>
</protein>
<keyword evidence="1" id="KW-0677">Repeat</keyword>
<evidence type="ECO:0000256" key="2">
    <source>
        <dbReference type="ARBA" id="ARBA00023043"/>
    </source>
</evidence>
<dbReference type="PROSITE" id="PS50088">
    <property type="entry name" value="ANK_REPEAT"/>
    <property type="match status" value="4"/>
</dbReference>
<dbReference type="InterPro" id="IPR036770">
    <property type="entry name" value="Ankyrin_rpt-contain_sf"/>
</dbReference>
<organism evidence="4 5">
    <name type="scientific">Aplosporella prunicola CBS 121167</name>
    <dbReference type="NCBI Taxonomy" id="1176127"/>
    <lineage>
        <taxon>Eukaryota</taxon>
        <taxon>Fungi</taxon>
        <taxon>Dikarya</taxon>
        <taxon>Ascomycota</taxon>
        <taxon>Pezizomycotina</taxon>
        <taxon>Dothideomycetes</taxon>
        <taxon>Dothideomycetes incertae sedis</taxon>
        <taxon>Botryosphaeriales</taxon>
        <taxon>Aplosporellaceae</taxon>
        <taxon>Aplosporella</taxon>
    </lineage>
</organism>
<accession>A0A6A6BE05</accession>
<sequence length="196" mass="21207">DLEMELKKPGTDINIQDSLGSTAIAWAALTNNNEAVKLLLQYRADPNIQDFNGDTPINCSIFTENPSTMGILLYRRVDISPNKQTGYSPLHHAVYHHNDLAFVQPLVEAGCDINAAVGTGSGQTALARAAVQDRDVIVSYLVSQGANINSVDRRGDSVFLTAVQANSKKVLRILLAAGANYRSINRRGYTVLHTAA</sequence>
<dbReference type="RefSeq" id="XP_033396870.1">
    <property type="nucleotide sequence ID" value="XM_033536167.1"/>
</dbReference>
<dbReference type="PANTHER" id="PTHR24198">
    <property type="entry name" value="ANKYRIN REPEAT AND PROTEIN KINASE DOMAIN-CONTAINING PROTEIN"/>
    <property type="match status" value="1"/>
</dbReference>
<keyword evidence="5" id="KW-1185">Reference proteome</keyword>
<dbReference type="PROSITE" id="PS50297">
    <property type="entry name" value="ANK_REP_REGION"/>
    <property type="match status" value="3"/>
</dbReference>
<reference evidence="4" key="1">
    <citation type="journal article" date="2020" name="Stud. Mycol.">
        <title>101 Dothideomycetes genomes: a test case for predicting lifestyles and emergence of pathogens.</title>
        <authorList>
            <person name="Haridas S."/>
            <person name="Albert R."/>
            <person name="Binder M."/>
            <person name="Bloem J."/>
            <person name="Labutti K."/>
            <person name="Salamov A."/>
            <person name="Andreopoulos B."/>
            <person name="Baker S."/>
            <person name="Barry K."/>
            <person name="Bills G."/>
            <person name="Bluhm B."/>
            <person name="Cannon C."/>
            <person name="Castanera R."/>
            <person name="Culley D."/>
            <person name="Daum C."/>
            <person name="Ezra D."/>
            <person name="Gonzalez J."/>
            <person name="Henrissat B."/>
            <person name="Kuo A."/>
            <person name="Liang C."/>
            <person name="Lipzen A."/>
            <person name="Lutzoni F."/>
            <person name="Magnuson J."/>
            <person name="Mondo S."/>
            <person name="Nolan M."/>
            <person name="Ohm R."/>
            <person name="Pangilinan J."/>
            <person name="Park H.-J."/>
            <person name="Ramirez L."/>
            <person name="Alfaro M."/>
            <person name="Sun H."/>
            <person name="Tritt A."/>
            <person name="Yoshinaga Y."/>
            <person name="Zwiers L.-H."/>
            <person name="Turgeon B."/>
            <person name="Goodwin S."/>
            <person name="Spatafora J."/>
            <person name="Crous P."/>
            <person name="Grigoriev I."/>
        </authorList>
    </citation>
    <scope>NUCLEOTIDE SEQUENCE</scope>
    <source>
        <strain evidence="4">CBS 121167</strain>
    </source>
</reference>
<dbReference type="Pfam" id="PF13857">
    <property type="entry name" value="Ank_5"/>
    <property type="match status" value="1"/>
</dbReference>
<evidence type="ECO:0000256" key="3">
    <source>
        <dbReference type="PROSITE-ProRule" id="PRU00023"/>
    </source>
</evidence>
<dbReference type="Pfam" id="PF12796">
    <property type="entry name" value="Ank_2"/>
    <property type="match status" value="1"/>
</dbReference>
<feature type="repeat" description="ANK" evidence="3">
    <location>
        <begin position="19"/>
        <end position="51"/>
    </location>
</feature>
<dbReference type="SUPFAM" id="SSF48403">
    <property type="entry name" value="Ankyrin repeat"/>
    <property type="match status" value="1"/>
</dbReference>
<keyword evidence="2 3" id="KW-0040">ANK repeat</keyword>
<dbReference type="AlphaFoldDB" id="A0A6A6BE05"/>
<feature type="non-terminal residue" evidence="4">
    <location>
        <position position="1"/>
    </location>
</feature>
<evidence type="ECO:0000313" key="5">
    <source>
        <dbReference type="Proteomes" id="UP000799438"/>
    </source>
</evidence>
<feature type="repeat" description="ANK" evidence="3">
    <location>
        <begin position="121"/>
        <end position="153"/>
    </location>
</feature>
<feature type="non-terminal residue" evidence="4">
    <location>
        <position position="196"/>
    </location>
</feature>
<dbReference type="PANTHER" id="PTHR24198:SF165">
    <property type="entry name" value="ANKYRIN REPEAT-CONTAINING PROTEIN-RELATED"/>
    <property type="match status" value="1"/>
</dbReference>
<dbReference type="SMART" id="SM00248">
    <property type="entry name" value="ANK"/>
    <property type="match status" value="5"/>
</dbReference>
<proteinExistence type="predicted"/>
<dbReference type="GeneID" id="54293663"/>
<dbReference type="Proteomes" id="UP000799438">
    <property type="component" value="Unassembled WGS sequence"/>
</dbReference>